<name>D7C5I9_STRBB</name>
<reference evidence="1 2" key="1">
    <citation type="journal article" date="2010" name="J. Bacteriol.">
        <title>Genome sequence of the milbemycin-producing bacterium Streptomyces bingchenggensis.</title>
        <authorList>
            <person name="Wang X.J."/>
            <person name="Yan Y.J."/>
            <person name="Zhang B."/>
            <person name="An J."/>
            <person name="Wang J.J."/>
            <person name="Tian J."/>
            <person name="Jiang L."/>
            <person name="Chen Y.H."/>
            <person name="Huang S.X."/>
            <person name="Yin M."/>
            <person name="Zhang J."/>
            <person name="Gao A.L."/>
            <person name="Liu C.X."/>
            <person name="Zhu Z.X."/>
            <person name="Xiang W.S."/>
        </authorList>
    </citation>
    <scope>NUCLEOTIDE SEQUENCE [LARGE SCALE GENOMIC DNA]</scope>
    <source>
        <strain evidence="1 2">BCW-1</strain>
    </source>
</reference>
<dbReference type="STRING" id="749414.SBI_07257"/>
<accession>D7C5I9</accession>
<dbReference type="EMBL" id="CP002047">
    <property type="protein sequence ID" value="ADI10377.1"/>
    <property type="molecule type" value="Genomic_DNA"/>
</dbReference>
<dbReference type="Proteomes" id="UP000000377">
    <property type="component" value="Chromosome"/>
</dbReference>
<evidence type="ECO:0000313" key="2">
    <source>
        <dbReference type="Proteomes" id="UP000000377"/>
    </source>
</evidence>
<sequence>MTDPAFTYRDETGQFVRWSVHQHHAHDLTFGIIRWTGPQGTIDSEKRWDDARRLINDDVPAGR</sequence>
<dbReference type="RefSeq" id="WP_014179827.1">
    <property type="nucleotide sequence ID" value="NC_016582.1"/>
</dbReference>
<protein>
    <submittedName>
        <fullName evidence="1">Uncharacterized protein</fullName>
    </submittedName>
</protein>
<proteinExistence type="predicted"/>
<dbReference type="HOGENOM" id="CLU_2883821_0_0_11"/>
<dbReference type="AlphaFoldDB" id="D7C5I9"/>
<evidence type="ECO:0000313" key="1">
    <source>
        <dbReference type="EMBL" id="ADI10377.1"/>
    </source>
</evidence>
<dbReference type="KEGG" id="sbh:SBI_07257"/>
<dbReference type="PATRIC" id="fig|749414.3.peg.7470"/>
<gene>
    <name evidence="1" type="ordered locus">SBI_07257</name>
</gene>
<keyword evidence="2" id="KW-1185">Reference proteome</keyword>
<organism evidence="1 2">
    <name type="scientific">Streptomyces bingchenggensis (strain BCW-1)</name>
    <dbReference type="NCBI Taxonomy" id="749414"/>
    <lineage>
        <taxon>Bacteria</taxon>
        <taxon>Bacillati</taxon>
        <taxon>Actinomycetota</taxon>
        <taxon>Actinomycetes</taxon>
        <taxon>Kitasatosporales</taxon>
        <taxon>Streptomycetaceae</taxon>
        <taxon>Streptomyces</taxon>
    </lineage>
</organism>